<protein>
    <submittedName>
        <fullName evidence="2">Uncharacterized protein</fullName>
    </submittedName>
</protein>
<evidence type="ECO:0000313" key="1">
    <source>
        <dbReference type="Proteomes" id="UP000887565"/>
    </source>
</evidence>
<name>A0A915JDX0_ROMCU</name>
<sequence>MSEKQNNKKLYRAQSYKCPPYTRGALWLITTTFHIPQASDYLTSRTCSATYLRIGIGPHSHSLHYGQDANWDE</sequence>
<reference evidence="2" key="1">
    <citation type="submission" date="2022-11" db="UniProtKB">
        <authorList>
            <consortium name="WormBaseParasite"/>
        </authorList>
    </citation>
    <scope>IDENTIFICATION</scope>
</reference>
<dbReference type="AlphaFoldDB" id="A0A915JDX0"/>
<dbReference type="Proteomes" id="UP000887565">
    <property type="component" value="Unplaced"/>
</dbReference>
<evidence type="ECO:0000313" key="2">
    <source>
        <dbReference type="WBParaSite" id="nRc.2.0.1.t23995-RA"/>
    </source>
</evidence>
<proteinExistence type="predicted"/>
<keyword evidence="1" id="KW-1185">Reference proteome</keyword>
<accession>A0A915JDX0</accession>
<organism evidence="1 2">
    <name type="scientific">Romanomermis culicivorax</name>
    <name type="common">Nematode worm</name>
    <dbReference type="NCBI Taxonomy" id="13658"/>
    <lineage>
        <taxon>Eukaryota</taxon>
        <taxon>Metazoa</taxon>
        <taxon>Ecdysozoa</taxon>
        <taxon>Nematoda</taxon>
        <taxon>Enoplea</taxon>
        <taxon>Dorylaimia</taxon>
        <taxon>Mermithida</taxon>
        <taxon>Mermithoidea</taxon>
        <taxon>Mermithidae</taxon>
        <taxon>Romanomermis</taxon>
    </lineage>
</organism>
<dbReference type="WBParaSite" id="nRc.2.0.1.t23995-RA">
    <property type="protein sequence ID" value="nRc.2.0.1.t23995-RA"/>
    <property type="gene ID" value="nRc.2.0.1.g23995"/>
</dbReference>